<dbReference type="Pfam" id="PF18553">
    <property type="entry name" value="PheRS_DBD3"/>
    <property type="match status" value="1"/>
</dbReference>
<evidence type="ECO:0000256" key="1">
    <source>
        <dbReference type="ARBA" id="ARBA00001946"/>
    </source>
</evidence>
<comment type="caution">
    <text evidence="18">The sequence shown here is derived from an EMBL/GenBank/DDBJ whole genome shotgun (WGS) entry which is preliminary data.</text>
</comment>
<comment type="subunit">
    <text evidence="4">Tetramer of two alpha and two beta subunits.</text>
</comment>
<evidence type="ECO:0000256" key="3">
    <source>
        <dbReference type="ARBA" id="ARBA00006703"/>
    </source>
</evidence>
<organism evidence="18 19">
    <name type="scientific">Golovinomyces cichoracearum</name>
    <dbReference type="NCBI Taxonomy" id="62708"/>
    <lineage>
        <taxon>Eukaryota</taxon>
        <taxon>Fungi</taxon>
        <taxon>Dikarya</taxon>
        <taxon>Ascomycota</taxon>
        <taxon>Pezizomycotina</taxon>
        <taxon>Leotiomycetes</taxon>
        <taxon>Erysiphales</taxon>
        <taxon>Erysiphaceae</taxon>
        <taxon>Golovinomyces</taxon>
    </lineage>
</organism>
<evidence type="ECO:0000256" key="8">
    <source>
        <dbReference type="ARBA" id="ARBA00022598"/>
    </source>
</evidence>
<reference evidence="18 19" key="1">
    <citation type="journal article" date="2018" name="BMC Genomics">
        <title>Comparative genome analyses reveal sequence features reflecting distinct modes of host-adaptation between dicot and monocot powdery mildew.</title>
        <authorList>
            <person name="Wu Y."/>
            <person name="Ma X."/>
            <person name="Pan Z."/>
            <person name="Kale S.D."/>
            <person name="Song Y."/>
            <person name="King H."/>
            <person name="Zhang Q."/>
            <person name="Presley C."/>
            <person name="Deng X."/>
            <person name="Wei C.I."/>
            <person name="Xiao S."/>
        </authorList>
    </citation>
    <scope>NUCLEOTIDE SEQUENCE [LARGE SCALE GENOMIC DNA]</scope>
    <source>
        <strain evidence="18">UMSG3</strain>
    </source>
</reference>
<keyword evidence="11" id="KW-0067">ATP-binding</keyword>
<dbReference type="AlphaFoldDB" id="A0A420J4S8"/>
<evidence type="ECO:0000256" key="9">
    <source>
        <dbReference type="ARBA" id="ARBA00022723"/>
    </source>
</evidence>
<dbReference type="CDD" id="cd00496">
    <property type="entry name" value="PheRS_alpha_core"/>
    <property type="match status" value="1"/>
</dbReference>
<keyword evidence="7" id="KW-0963">Cytoplasm</keyword>
<comment type="similarity">
    <text evidence="3">Belongs to the class-II aminoacyl-tRNA synthetase family. Phe-tRNA synthetase alpha subunit type 2 subfamily.</text>
</comment>
<dbReference type="Gene3D" id="1.10.10.2320">
    <property type="match status" value="1"/>
</dbReference>
<dbReference type="GO" id="GO:0046872">
    <property type="term" value="F:metal ion binding"/>
    <property type="evidence" value="ECO:0007669"/>
    <property type="project" value="UniProtKB-KW"/>
</dbReference>
<proteinExistence type="inferred from homology"/>
<dbReference type="SUPFAM" id="SSF55681">
    <property type="entry name" value="Class II aaRS and biotin synthetases"/>
    <property type="match status" value="1"/>
</dbReference>
<dbReference type="Pfam" id="PF01409">
    <property type="entry name" value="tRNA-synt_2d"/>
    <property type="match status" value="1"/>
</dbReference>
<keyword evidence="14" id="KW-0030">Aminoacyl-tRNA synthetase</keyword>
<dbReference type="InterPro" id="IPR040725">
    <property type="entry name" value="PheRS_DBD3"/>
</dbReference>
<feature type="domain" description="Aminoacyl-transfer RNA synthetases class-II family profile" evidence="17">
    <location>
        <begin position="223"/>
        <end position="500"/>
    </location>
</feature>
<keyword evidence="9" id="KW-0479">Metal-binding</keyword>
<keyword evidence="19" id="KW-1185">Reference proteome</keyword>
<evidence type="ECO:0000256" key="2">
    <source>
        <dbReference type="ARBA" id="ARBA00004496"/>
    </source>
</evidence>
<dbReference type="NCBIfam" id="TIGR00468">
    <property type="entry name" value="pheS"/>
    <property type="match status" value="1"/>
</dbReference>
<keyword evidence="13" id="KW-0648">Protein biosynthesis</keyword>
<dbReference type="FunFam" id="1.10.10.2330:FF:000002">
    <property type="entry name" value="Phenylalanyl-tRNA synthetase alpha chain"/>
    <property type="match status" value="1"/>
</dbReference>
<dbReference type="NCBIfam" id="NF003210">
    <property type="entry name" value="PRK04172.1"/>
    <property type="match status" value="1"/>
</dbReference>
<comment type="cofactor">
    <cofactor evidence="1">
        <name>Mg(2+)</name>
        <dbReference type="ChEBI" id="CHEBI:18420"/>
    </cofactor>
</comment>
<evidence type="ECO:0000256" key="12">
    <source>
        <dbReference type="ARBA" id="ARBA00022842"/>
    </source>
</evidence>
<dbReference type="GO" id="GO:0006432">
    <property type="term" value="P:phenylalanyl-tRNA aminoacylation"/>
    <property type="evidence" value="ECO:0007669"/>
    <property type="project" value="InterPro"/>
</dbReference>
<evidence type="ECO:0000256" key="4">
    <source>
        <dbReference type="ARBA" id="ARBA00011209"/>
    </source>
</evidence>
<dbReference type="GO" id="GO:0005829">
    <property type="term" value="C:cytosol"/>
    <property type="evidence" value="ECO:0007669"/>
    <property type="project" value="TreeGrafter"/>
</dbReference>
<dbReference type="GO" id="GO:0000049">
    <property type="term" value="F:tRNA binding"/>
    <property type="evidence" value="ECO:0007669"/>
    <property type="project" value="InterPro"/>
</dbReference>
<dbReference type="InterPro" id="IPR004529">
    <property type="entry name" value="Phe-tRNA-synth_IIc_asu"/>
</dbReference>
<dbReference type="GO" id="GO:0009328">
    <property type="term" value="C:phenylalanine-tRNA ligase complex"/>
    <property type="evidence" value="ECO:0007669"/>
    <property type="project" value="TreeGrafter"/>
</dbReference>
<evidence type="ECO:0000256" key="5">
    <source>
        <dbReference type="ARBA" id="ARBA00012814"/>
    </source>
</evidence>
<dbReference type="GO" id="GO:0004826">
    <property type="term" value="F:phenylalanine-tRNA ligase activity"/>
    <property type="evidence" value="ECO:0007669"/>
    <property type="project" value="UniProtKB-EC"/>
</dbReference>
<evidence type="ECO:0000313" key="18">
    <source>
        <dbReference type="EMBL" id="RKF81790.1"/>
    </source>
</evidence>
<evidence type="ECO:0000256" key="14">
    <source>
        <dbReference type="ARBA" id="ARBA00023146"/>
    </source>
</evidence>
<name>A0A420J4S8_9PEZI</name>
<evidence type="ECO:0000259" key="17">
    <source>
        <dbReference type="PROSITE" id="PS50862"/>
    </source>
</evidence>
<evidence type="ECO:0000256" key="7">
    <source>
        <dbReference type="ARBA" id="ARBA00022490"/>
    </source>
</evidence>
<dbReference type="EMBL" id="MCBQ01003174">
    <property type="protein sequence ID" value="RKF81790.1"/>
    <property type="molecule type" value="Genomic_DNA"/>
</dbReference>
<dbReference type="Gene3D" id="3.30.1370.240">
    <property type="match status" value="1"/>
</dbReference>
<comment type="subcellular location">
    <subcellularLocation>
        <location evidence="2">Cytoplasm</location>
    </subcellularLocation>
</comment>
<evidence type="ECO:0000313" key="19">
    <source>
        <dbReference type="Proteomes" id="UP000283383"/>
    </source>
</evidence>
<dbReference type="EC" id="6.1.1.20" evidence="5"/>
<dbReference type="STRING" id="62708.A0A420J4S8"/>
<dbReference type="PANTHER" id="PTHR11538">
    <property type="entry name" value="PHENYLALANYL-TRNA SYNTHETASE"/>
    <property type="match status" value="1"/>
</dbReference>
<accession>A0A420J4S8</accession>
<dbReference type="PROSITE" id="PS50862">
    <property type="entry name" value="AA_TRNA_LIGASE_II"/>
    <property type="match status" value="1"/>
</dbReference>
<evidence type="ECO:0000256" key="6">
    <source>
        <dbReference type="ARBA" id="ARBA00015409"/>
    </source>
</evidence>
<dbReference type="Gene3D" id="1.10.10.2330">
    <property type="match status" value="1"/>
</dbReference>
<keyword evidence="10" id="KW-0547">Nucleotide-binding</keyword>
<dbReference type="InterPro" id="IPR006195">
    <property type="entry name" value="aa-tRNA-synth_II"/>
</dbReference>
<dbReference type="InterPro" id="IPR045864">
    <property type="entry name" value="aa-tRNA-synth_II/BPL/LPL"/>
</dbReference>
<gene>
    <name evidence="18" type="ORF">GcM3_031020</name>
</gene>
<dbReference type="Proteomes" id="UP000283383">
    <property type="component" value="Unassembled WGS sequence"/>
</dbReference>
<sequence length="507" mass="57944">MDLATEILQALSSANGPILSSQEFPQSSSAELKSALDRLISRSMILYDTIEKEEAILEEEAKIIEAKGSHEARVFEALHVSTEGLTIPELEDAIGDKSIVKIGQGKAFRSKWIKKSKDGKLVTAVDSIEDSTRNDLRIIQKTLSHPDLKILADLKKRKLIKTQKVVNFSIQKGPKYALEIVKEETDLTAEMLSSGTWKTATFKPYNFKSLGTDQHAGALHPLNKVRHEFRQIFFEMGFEEMPTNRFVETGFWNFDALFVPQQHPARDLQDTFYISDPIRAKKPRNEENEKKYDFEAYWNNIRDVHQEGKFGSIGYRYPWAEEESLRLVLRTHTTAVSTAMLFKLASMKGPDERPPPARYFSIDRVFRNETVDATHLAEFHQVEGVIADYGLTLGALMEFMEIFFQKMGITDLRFKPAYNPYTEPSMEIFSFHKGLNKLVEIGNSGMFRPEMLEPMGLPKDMQVFGFGLSLERPTMIKYKVDNIRELLGHKVDLSFIEKNPAVRLEKA</sequence>
<dbReference type="FunFam" id="3.30.930.10:FF:000028">
    <property type="entry name" value="Phenylalanyl-tRNA synthetase alpha chain"/>
    <property type="match status" value="1"/>
</dbReference>
<evidence type="ECO:0000256" key="13">
    <source>
        <dbReference type="ARBA" id="ARBA00022917"/>
    </source>
</evidence>
<dbReference type="GO" id="GO:0005524">
    <property type="term" value="F:ATP binding"/>
    <property type="evidence" value="ECO:0007669"/>
    <property type="project" value="UniProtKB-KW"/>
</dbReference>
<dbReference type="FunFam" id="1.10.10.2320:FF:000001">
    <property type="entry name" value="phenylalanine--tRNA ligase alpha subunit"/>
    <property type="match status" value="1"/>
</dbReference>
<keyword evidence="12" id="KW-0460">Magnesium</keyword>
<keyword evidence="8 18" id="KW-0436">Ligase</keyword>
<evidence type="ECO:0000256" key="16">
    <source>
        <dbReference type="ARBA" id="ARBA00049255"/>
    </source>
</evidence>
<dbReference type="PANTHER" id="PTHR11538:SF40">
    <property type="entry name" value="PHENYLALANINE--TRNA LIGASE ALPHA SUBUNIT"/>
    <property type="match status" value="1"/>
</dbReference>
<evidence type="ECO:0000256" key="15">
    <source>
        <dbReference type="ARBA" id="ARBA00030612"/>
    </source>
</evidence>
<dbReference type="InterPro" id="IPR002319">
    <property type="entry name" value="Phenylalanyl-tRNA_Synthase"/>
</dbReference>
<protein>
    <recommendedName>
        <fullName evidence="6">Phenylalanine--tRNA ligase alpha subunit</fullName>
        <ecNumber evidence="5">6.1.1.20</ecNumber>
    </recommendedName>
    <alternativeName>
        <fullName evidence="15">Phenylalanyl-tRNA synthetase alpha subunit</fullName>
    </alternativeName>
</protein>
<dbReference type="Gene3D" id="3.30.930.10">
    <property type="entry name" value="Bira Bifunctional Protein, Domain 2"/>
    <property type="match status" value="1"/>
</dbReference>
<comment type="catalytic activity">
    <reaction evidence="16">
        <text>tRNA(Phe) + L-phenylalanine + ATP = L-phenylalanyl-tRNA(Phe) + AMP + diphosphate + H(+)</text>
        <dbReference type="Rhea" id="RHEA:19413"/>
        <dbReference type="Rhea" id="RHEA-COMP:9668"/>
        <dbReference type="Rhea" id="RHEA-COMP:9699"/>
        <dbReference type="ChEBI" id="CHEBI:15378"/>
        <dbReference type="ChEBI" id="CHEBI:30616"/>
        <dbReference type="ChEBI" id="CHEBI:33019"/>
        <dbReference type="ChEBI" id="CHEBI:58095"/>
        <dbReference type="ChEBI" id="CHEBI:78442"/>
        <dbReference type="ChEBI" id="CHEBI:78531"/>
        <dbReference type="ChEBI" id="CHEBI:456215"/>
        <dbReference type="EC" id="6.1.1.20"/>
    </reaction>
</comment>
<evidence type="ECO:0000256" key="10">
    <source>
        <dbReference type="ARBA" id="ARBA00022741"/>
    </source>
</evidence>
<evidence type="ECO:0000256" key="11">
    <source>
        <dbReference type="ARBA" id="ARBA00022840"/>
    </source>
</evidence>